<gene>
    <name evidence="3" type="ORF">ISG29_02985</name>
</gene>
<dbReference type="AlphaFoldDB" id="A0A930UTN5"/>
<feature type="transmembrane region" description="Helical" evidence="2">
    <location>
        <begin position="103"/>
        <end position="123"/>
    </location>
</feature>
<keyword evidence="2" id="KW-0472">Membrane</keyword>
<evidence type="ECO:0000313" key="4">
    <source>
        <dbReference type="Proteomes" id="UP000656804"/>
    </source>
</evidence>
<keyword evidence="2" id="KW-1133">Transmembrane helix</keyword>
<protein>
    <recommendedName>
        <fullName evidence="5">DUF2567 domain-containing protein</fullName>
    </recommendedName>
</protein>
<dbReference type="EMBL" id="JADIVZ010000001">
    <property type="protein sequence ID" value="MBF4160638.1"/>
    <property type="molecule type" value="Genomic_DNA"/>
</dbReference>
<evidence type="ECO:0000313" key="3">
    <source>
        <dbReference type="EMBL" id="MBF4160638.1"/>
    </source>
</evidence>
<dbReference type="RefSeq" id="WP_194501841.1">
    <property type="nucleotide sequence ID" value="NZ_JADIVZ010000001.1"/>
</dbReference>
<reference evidence="3" key="1">
    <citation type="submission" date="2020-11" db="EMBL/GenBank/DDBJ databases">
        <title>Nocardioides sp. CBS4Y-1, whole genome shotgun sequence.</title>
        <authorList>
            <person name="Tuo L."/>
        </authorList>
    </citation>
    <scope>NUCLEOTIDE SEQUENCE</scope>
    <source>
        <strain evidence="3">CBS4Y-1</strain>
    </source>
</reference>
<feature type="transmembrane region" description="Helical" evidence="2">
    <location>
        <begin position="76"/>
        <end position="96"/>
    </location>
</feature>
<evidence type="ECO:0000256" key="2">
    <source>
        <dbReference type="SAM" id="Phobius"/>
    </source>
</evidence>
<feature type="region of interest" description="Disordered" evidence="1">
    <location>
        <begin position="185"/>
        <end position="207"/>
    </location>
</feature>
<keyword evidence="4" id="KW-1185">Reference proteome</keyword>
<dbReference type="Proteomes" id="UP000656804">
    <property type="component" value="Unassembled WGS sequence"/>
</dbReference>
<feature type="transmembrane region" description="Helical" evidence="2">
    <location>
        <begin position="18"/>
        <end position="39"/>
    </location>
</feature>
<feature type="transmembrane region" description="Helical" evidence="2">
    <location>
        <begin position="155"/>
        <end position="176"/>
    </location>
</feature>
<sequence>MPDELTSGRRRGSLGRSLLWGLLLLVLALAAGAALGVGWEHWWSPTSGTVVQHHWYVVDKDLNYDLDGLRNQFRGTARFVEIGLATGAVLGLLAAFSPARDALVTLFFLVLGSAGASVLMWQVGTRLGPPDPQIAASTAKDGTVLAGNLALGSPVALVVLPVAALLVYATVTILTLGRVETSGVGTLPAPSPTHGPPGHHLRETTPS</sequence>
<proteinExistence type="predicted"/>
<accession>A0A930UTN5</accession>
<keyword evidence="2" id="KW-0812">Transmembrane</keyword>
<evidence type="ECO:0000256" key="1">
    <source>
        <dbReference type="SAM" id="MobiDB-lite"/>
    </source>
</evidence>
<organism evidence="3 4">
    <name type="scientific">Nocardioides acrostichi</name>
    <dbReference type="NCBI Taxonomy" id="2784339"/>
    <lineage>
        <taxon>Bacteria</taxon>
        <taxon>Bacillati</taxon>
        <taxon>Actinomycetota</taxon>
        <taxon>Actinomycetes</taxon>
        <taxon>Propionibacteriales</taxon>
        <taxon>Nocardioidaceae</taxon>
        <taxon>Nocardioides</taxon>
    </lineage>
</organism>
<comment type="caution">
    <text evidence="3">The sequence shown here is derived from an EMBL/GenBank/DDBJ whole genome shotgun (WGS) entry which is preliminary data.</text>
</comment>
<name>A0A930UTN5_9ACTN</name>
<evidence type="ECO:0008006" key="5">
    <source>
        <dbReference type="Google" id="ProtNLM"/>
    </source>
</evidence>